<dbReference type="InterPro" id="IPR013083">
    <property type="entry name" value="Znf_RING/FYVE/PHD"/>
</dbReference>
<dbReference type="Gene3D" id="1.20.1280.50">
    <property type="match status" value="1"/>
</dbReference>
<feature type="domain" description="TRAF-type" evidence="6">
    <location>
        <begin position="144"/>
        <end position="187"/>
    </location>
</feature>
<reference evidence="8 9" key="1">
    <citation type="submission" date="2020-04" db="EMBL/GenBank/DDBJ databases">
        <title>Chromosome-level genome assembly of a cyprinid fish Onychostoma macrolepis by integration of Nanopore Sequencing, Bionano and Hi-C technology.</title>
        <authorList>
            <person name="Wang D."/>
        </authorList>
    </citation>
    <scope>NUCLEOTIDE SEQUENCE [LARGE SCALE GENOMIC DNA]</scope>
    <source>
        <strain evidence="8">SWU-2019</strain>
        <tissue evidence="8">Muscle</tissue>
    </source>
</reference>
<dbReference type="InterPro" id="IPR001293">
    <property type="entry name" value="Znf_TRAF"/>
</dbReference>
<dbReference type="GO" id="GO:0008270">
    <property type="term" value="F:zinc ion binding"/>
    <property type="evidence" value="ECO:0007669"/>
    <property type="project" value="UniProtKB-KW"/>
</dbReference>
<dbReference type="InterPro" id="IPR036047">
    <property type="entry name" value="F-box-like_dom_sf"/>
</dbReference>
<evidence type="ECO:0000313" key="8">
    <source>
        <dbReference type="EMBL" id="KAF4101665.1"/>
    </source>
</evidence>
<evidence type="ECO:0000256" key="4">
    <source>
        <dbReference type="ARBA" id="ARBA00022833"/>
    </source>
</evidence>
<name>A0A7J6C4V8_9TELE</name>
<evidence type="ECO:0000256" key="2">
    <source>
        <dbReference type="ARBA" id="ARBA00022771"/>
    </source>
</evidence>
<evidence type="ECO:0000256" key="3">
    <source>
        <dbReference type="ARBA" id="ARBA00022786"/>
    </source>
</evidence>
<keyword evidence="1 5" id="KW-0479">Metal-binding</keyword>
<dbReference type="EMBL" id="JAAMOB010000018">
    <property type="protein sequence ID" value="KAF4101665.1"/>
    <property type="molecule type" value="Genomic_DNA"/>
</dbReference>
<dbReference type="InterPro" id="IPR043013">
    <property type="entry name" value="Znf_TRAF_N"/>
</dbReference>
<keyword evidence="2 5" id="KW-0863">Zinc-finger</keyword>
<keyword evidence="3" id="KW-0833">Ubl conjugation pathway</keyword>
<dbReference type="Pfam" id="PF15966">
    <property type="entry name" value="F-box_4"/>
    <property type="match status" value="1"/>
</dbReference>
<evidence type="ECO:0000313" key="9">
    <source>
        <dbReference type="Proteomes" id="UP000579812"/>
    </source>
</evidence>
<accession>A0A7J6C4V8</accession>
<protein>
    <recommendedName>
        <fullName evidence="10">F-box protein 40</fullName>
    </recommendedName>
</protein>
<gene>
    <name evidence="8" type="ORF">G5714_018097</name>
</gene>
<dbReference type="Proteomes" id="UP000579812">
    <property type="component" value="Unassembled WGS sequence"/>
</dbReference>
<dbReference type="PANTHER" id="PTHR15933:SF1">
    <property type="entry name" value="F-BOX ONLY PROTEIN 40"/>
    <property type="match status" value="1"/>
</dbReference>
<dbReference type="Gene3D" id="3.30.40.10">
    <property type="entry name" value="Zinc/RING finger domain, C3HC4 (zinc finger)"/>
    <property type="match status" value="1"/>
</dbReference>
<keyword evidence="9" id="KW-1185">Reference proteome</keyword>
<feature type="zinc finger region" description="TRAF-type" evidence="5">
    <location>
        <begin position="144"/>
        <end position="187"/>
    </location>
</feature>
<sequence length="773" mass="87985">MWLTASDAEEWACSRQDPGTCTPKVSVWVNVDSELIHVLTKAVEELGSLDWLALEEPTCSRLDKCCEGAIQKWEQGRQGIYFQTQEISTVMGKNRTTSSGLHPHCEKCHNQHCKVPVDIPTSCIFISCQLKCGAAFHLCKEDEHRLLCPKEIVPCLNSGYGCPMTMTRQRLAQHLEVCPASVITCTLEWNRWPVNETDTTFYRNALQDPNCTSQLDLAMALRDQKLLFSSIQMKTLFPELTEKMEEPEVPLDGAVGGVDPECWEYQNLNPEEILENSLNGEEVQELTQEERLALAKSKDVACLENYGMWERMFAKEKEGCKQAVKNLEDKCCLTKDKEDPKVTPQNSHDAEVASTGLAPWQDGVLDRLRKEVNVAEYNMYLVHNGCMLINFGQLAACTPKDKDFVYGNLEPIEVKTIHSFNVPTSFKAKRSHLKDPSQMVKKADQNVDTSDLGIAIEELPKANEVETTLLCCLERELKGHQICETVGTDGLYVDFGTQTYDFHSAPFKNDVSLADVIADHPQNLHVQIQTECVTRRHNKSCSAFTYLCCHAFRRDEYPWHFRNMHGDIQSCLSGWFLQRCPLAYLGCTFSQKQFRPSKYRATISYDTDLSTFILQPNVAASLYKGVKTVSSERKRARNLDSLSRLPFEILQHIVSFLDSVSLGRLSQVSQLMREVCSTVLQQKGMVSLKWEKKTYSHGGFTWRARKKAWEFSSLFSPVDKWVFEDMPPMAEHLKVCPFYQKEIRSEPVALPSMTDLQERRGEFQTLVNSVFTE</sequence>
<dbReference type="GO" id="GO:0005737">
    <property type="term" value="C:cytoplasm"/>
    <property type="evidence" value="ECO:0007669"/>
    <property type="project" value="TreeGrafter"/>
</dbReference>
<dbReference type="SMART" id="SM00256">
    <property type="entry name" value="FBOX"/>
    <property type="match status" value="1"/>
</dbReference>
<dbReference type="PROSITE" id="PS50145">
    <property type="entry name" value="ZF_TRAF"/>
    <property type="match status" value="1"/>
</dbReference>
<evidence type="ECO:0000259" key="6">
    <source>
        <dbReference type="PROSITE" id="PS50145"/>
    </source>
</evidence>
<dbReference type="PANTHER" id="PTHR15933">
    <property type="entry name" value="PROTEIN CBG16327"/>
    <property type="match status" value="1"/>
</dbReference>
<dbReference type="GO" id="GO:0061630">
    <property type="term" value="F:ubiquitin protein ligase activity"/>
    <property type="evidence" value="ECO:0007669"/>
    <property type="project" value="InterPro"/>
</dbReference>
<dbReference type="SUPFAM" id="SSF81383">
    <property type="entry name" value="F-box domain"/>
    <property type="match status" value="1"/>
</dbReference>
<feature type="domain" description="F-box" evidence="7">
    <location>
        <begin position="639"/>
        <end position="693"/>
    </location>
</feature>
<proteinExistence type="predicted"/>
<dbReference type="SUPFAM" id="SSF49599">
    <property type="entry name" value="TRAF domain-like"/>
    <property type="match status" value="1"/>
</dbReference>
<dbReference type="Gene3D" id="3.30.40.150">
    <property type="entry name" value="TRAF-like zinc-finger, N-terminal subdomain"/>
    <property type="match status" value="1"/>
</dbReference>
<evidence type="ECO:0008006" key="10">
    <source>
        <dbReference type="Google" id="ProtNLM"/>
    </source>
</evidence>
<organism evidence="8 9">
    <name type="scientific">Onychostoma macrolepis</name>
    <dbReference type="NCBI Taxonomy" id="369639"/>
    <lineage>
        <taxon>Eukaryota</taxon>
        <taxon>Metazoa</taxon>
        <taxon>Chordata</taxon>
        <taxon>Craniata</taxon>
        <taxon>Vertebrata</taxon>
        <taxon>Euteleostomi</taxon>
        <taxon>Actinopterygii</taxon>
        <taxon>Neopterygii</taxon>
        <taxon>Teleostei</taxon>
        <taxon>Ostariophysi</taxon>
        <taxon>Cypriniformes</taxon>
        <taxon>Cyprinidae</taxon>
        <taxon>Acrossocheilinae</taxon>
        <taxon>Onychostoma</taxon>
    </lineage>
</organism>
<dbReference type="AlphaFoldDB" id="A0A7J6C4V8"/>
<comment type="caution">
    <text evidence="8">The sequence shown here is derived from an EMBL/GenBank/DDBJ whole genome shotgun (WGS) entry which is preliminary data.</text>
</comment>
<dbReference type="InterPro" id="IPR001810">
    <property type="entry name" value="F-box_dom"/>
</dbReference>
<evidence type="ECO:0000259" key="7">
    <source>
        <dbReference type="PROSITE" id="PS50181"/>
    </source>
</evidence>
<keyword evidence="4 5" id="KW-0862">Zinc</keyword>
<evidence type="ECO:0000256" key="5">
    <source>
        <dbReference type="PROSITE-ProRule" id="PRU00207"/>
    </source>
</evidence>
<evidence type="ECO:0000256" key="1">
    <source>
        <dbReference type="ARBA" id="ARBA00022723"/>
    </source>
</evidence>
<dbReference type="PROSITE" id="PS50181">
    <property type="entry name" value="FBOX"/>
    <property type="match status" value="1"/>
</dbReference>
<dbReference type="InterPro" id="IPR031890">
    <property type="entry name" value="Fbxo30/Fbxo40"/>
</dbReference>
<dbReference type="Pfam" id="PF15965">
    <property type="entry name" value="zf-TRAF_2"/>
    <property type="match status" value="1"/>
</dbReference>